<proteinExistence type="inferred from homology"/>
<feature type="domain" description="Oligopeptidase F N-terminal" evidence="8">
    <location>
        <begin position="166"/>
        <end position="227"/>
    </location>
</feature>
<keyword evidence="2 6" id="KW-0479">Metal-binding</keyword>
<accession>A0A369KV62</accession>
<keyword evidence="5 6" id="KW-0482">Metalloprotease</keyword>
<feature type="domain" description="Peptidase M3A/M3B catalytic" evidence="7">
    <location>
        <begin position="249"/>
        <end position="629"/>
    </location>
</feature>
<keyword evidence="4 6" id="KW-0862">Zinc</keyword>
<gene>
    <name evidence="9" type="primary">pepF</name>
    <name evidence="9" type="ORF">DCC88_09325</name>
</gene>
<comment type="similarity">
    <text evidence="6">Belongs to the peptidase M3B family.</text>
</comment>
<dbReference type="Gene3D" id="1.20.140.70">
    <property type="entry name" value="Oligopeptidase f, N-terminal domain"/>
    <property type="match status" value="1"/>
</dbReference>
<dbReference type="InterPro" id="IPR001567">
    <property type="entry name" value="Pept_M3A_M3B_dom"/>
</dbReference>
<evidence type="ECO:0000256" key="2">
    <source>
        <dbReference type="ARBA" id="ARBA00022723"/>
    </source>
</evidence>
<dbReference type="EC" id="3.4.24.-" evidence="6"/>
<keyword evidence="1 6" id="KW-0645">Protease</keyword>
<dbReference type="InterPro" id="IPR004438">
    <property type="entry name" value="Peptidase_M3B"/>
</dbReference>
<evidence type="ECO:0000256" key="3">
    <source>
        <dbReference type="ARBA" id="ARBA00022801"/>
    </source>
</evidence>
<evidence type="ECO:0000256" key="6">
    <source>
        <dbReference type="RuleBase" id="RU368091"/>
    </source>
</evidence>
<dbReference type="AlphaFoldDB" id="A0A369KV62"/>
<dbReference type="GO" id="GO:0006508">
    <property type="term" value="P:proteolysis"/>
    <property type="evidence" value="ECO:0007669"/>
    <property type="project" value="UniProtKB-KW"/>
</dbReference>
<keyword evidence="10" id="KW-1185">Reference proteome</keyword>
<dbReference type="Proteomes" id="UP000253934">
    <property type="component" value="Unassembled WGS sequence"/>
</dbReference>
<dbReference type="Gene3D" id="1.10.1370.20">
    <property type="entry name" value="Oligoendopeptidase f, C-terminal domain"/>
    <property type="match status" value="1"/>
</dbReference>
<dbReference type="Gene3D" id="1.10.287.830">
    <property type="entry name" value="putative peptidase helix hairpin domain like"/>
    <property type="match status" value="1"/>
</dbReference>
<sequence>MVIFLILGMAVHPKLPLKTLNFWLIWLKIFKLKSLLKGSLMQNAQHIKKRHEVATEETWDLSDLFINFDDWEKNFLQLPTEIELEKEIQNKYKNKLSSSPDVLINCLKFQETLSRKLENLFVYASLRGTEDTGNNKATEAVGKIENKMALLTSKFAFLNPEILKIQNIEEWILKEPLSDYHFQLSELLRNKKHILSEQEEAILARVSVPLNNFNEIHGKWNDADLKFMPALDSLGKENIVSNSRYSLNLQSQDRTLRQNTFQSYYQEIAKWRNTMTSNYYGNMLSGSTVARIRNFTGYLEAELFQDNIPVAIYDNLIAEVKKNLSLLHRSMQLRKKILGIDAVFPYDRNVSLYESKEQNTFSWEQGRDLVLQAIAPLGQEYVDIATKGLTKERWIDRAENEGKRSGAFSWGTYDSRPYILQTWNGTLGDVYTLAHELGHSMHTYFSNKTQPYHCAHYTIFVAEVASTLNEALLSSYIIKNKKGSELAKCVLSENLENFEGTVLRQTLFAAFEREAAKIVDQDETFTPEKLENIYFTLNKEWYGKESAYPDFIKHEWMRIPHFYSAFYVYKYATSYCASLALAEEFEKNALKARESVFKILTAGGSQSPLAILKDAGIDFLTPHPVSNAFANYKKNIELAERELC</sequence>
<dbReference type="Pfam" id="PF08439">
    <property type="entry name" value="Peptidase_M3_N"/>
    <property type="match status" value="1"/>
</dbReference>
<evidence type="ECO:0000256" key="4">
    <source>
        <dbReference type="ARBA" id="ARBA00022833"/>
    </source>
</evidence>
<dbReference type="PANTHER" id="PTHR11804:SF84">
    <property type="entry name" value="SACCHAROLYSIN"/>
    <property type="match status" value="1"/>
</dbReference>
<name>A0A369KV62_9BACT</name>
<evidence type="ECO:0000313" key="10">
    <source>
        <dbReference type="Proteomes" id="UP000253934"/>
    </source>
</evidence>
<dbReference type="EMBL" id="QOVW01000080">
    <property type="protein sequence ID" value="RDB35604.1"/>
    <property type="molecule type" value="Genomic_DNA"/>
</dbReference>
<dbReference type="Pfam" id="PF01432">
    <property type="entry name" value="Peptidase_M3"/>
    <property type="match status" value="1"/>
</dbReference>
<evidence type="ECO:0000256" key="5">
    <source>
        <dbReference type="ARBA" id="ARBA00023049"/>
    </source>
</evidence>
<dbReference type="InterPro" id="IPR042088">
    <property type="entry name" value="OligoPept_F_C"/>
</dbReference>
<dbReference type="GO" id="GO:0004222">
    <property type="term" value="F:metalloendopeptidase activity"/>
    <property type="evidence" value="ECO:0007669"/>
    <property type="project" value="UniProtKB-UniRule"/>
</dbReference>
<evidence type="ECO:0000256" key="1">
    <source>
        <dbReference type="ARBA" id="ARBA00022670"/>
    </source>
</evidence>
<dbReference type="InterPro" id="IPR045090">
    <property type="entry name" value="Pept_M3A_M3B"/>
</dbReference>
<comment type="function">
    <text evidence="6">Has oligopeptidase activity and degrades a variety of small bioactive peptides.</text>
</comment>
<reference evidence="9" key="1">
    <citation type="submission" date="2018-04" db="EMBL/GenBank/DDBJ databases">
        <title>Draft genome sequence of the Candidatus Spirobacillus cienkowskii, a pathogen of freshwater Daphnia species, reconstructed from hemolymph metagenomic reads.</title>
        <authorList>
            <person name="Bresciani L."/>
            <person name="Lemos L.N."/>
            <person name="Wale N."/>
            <person name="Lin J.Y."/>
            <person name="Fernandes G.R."/>
            <person name="Duffy M.A."/>
            <person name="Rodrigues J.M."/>
        </authorList>
    </citation>
    <scope>NUCLEOTIDE SEQUENCE [LARGE SCALE GENOMIC DNA]</scope>
    <source>
        <strain evidence="9">Binning01</strain>
    </source>
</reference>
<evidence type="ECO:0000259" key="8">
    <source>
        <dbReference type="Pfam" id="PF08439"/>
    </source>
</evidence>
<dbReference type="NCBIfam" id="TIGR00181">
    <property type="entry name" value="pepF"/>
    <property type="match status" value="1"/>
</dbReference>
<keyword evidence="3 6" id="KW-0378">Hydrolase</keyword>
<dbReference type="GO" id="GO:0046872">
    <property type="term" value="F:metal ion binding"/>
    <property type="evidence" value="ECO:0007669"/>
    <property type="project" value="UniProtKB-UniRule"/>
</dbReference>
<dbReference type="GO" id="GO:0006518">
    <property type="term" value="P:peptide metabolic process"/>
    <property type="evidence" value="ECO:0007669"/>
    <property type="project" value="TreeGrafter"/>
</dbReference>
<dbReference type="SUPFAM" id="SSF55486">
    <property type="entry name" value="Metalloproteases ('zincins'), catalytic domain"/>
    <property type="match status" value="1"/>
</dbReference>
<comment type="caution">
    <text evidence="9">The sequence shown here is derived from an EMBL/GenBank/DDBJ whole genome shotgun (WGS) entry which is preliminary data.</text>
</comment>
<evidence type="ECO:0000259" key="7">
    <source>
        <dbReference type="Pfam" id="PF01432"/>
    </source>
</evidence>
<organism evidence="9 10">
    <name type="scientific">Spirobacillus cienkowskii</name>
    <dbReference type="NCBI Taxonomy" id="495820"/>
    <lineage>
        <taxon>Bacteria</taxon>
        <taxon>Pseudomonadati</taxon>
        <taxon>Bdellovibrionota</taxon>
        <taxon>Oligoflexia</taxon>
        <taxon>Silvanigrellales</taxon>
        <taxon>Spirobacillus</taxon>
    </lineage>
</organism>
<protein>
    <recommendedName>
        <fullName evidence="6">Oligopeptidase F</fullName>
        <ecNumber evidence="6">3.4.24.-</ecNumber>
    </recommendedName>
</protein>
<dbReference type="InterPro" id="IPR013647">
    <property type="entry name" value="OligopepF_N_dom"/>
</dbReference>
<comment type="cofactor">
    <cofactor evidence="6">
        <name>Zn(2+)</name>
        <dbReference type="ChEBI" id="CHEBI:29105"/>
    </cofactor>
    <text evidence="6">Binds 1 zinc ion.</text>
</comment>
<dbReference type="CDD" id="cd09608">
    <property type="entry name" value="M3B_PepF"/>
    <property type="match status" value="1"/>
</dbReference>
<dbReference type="PANTHER" id="PTHR11804">
    <property type="entry name" value="PROTEASE M3 THIMET OLIGOPEPTIDASE-RELATED"/>
    <property type="match status" value="1"/>
</dbReference>
<evidence type="ECO:0000313" key="9">
    <source>
        <dbReference type="EMBL" id="RDB35604.1"/>
    </source>
</evidence>